<evidence type="ECO:0000313" key="5">
    <source>
        <dbReference type="EMBL" id="MBE7366665.1"/>
    </source>
</evidence>
<dbReference type="PROSITE" id="PS51063">
    <property type="entry name" value="HTH_CRP_2"/>
    <property type="match status" value="1"/>
</dbReference>
<sequence length="239" mass="26405">MAALLDPRRNRLLASLPSAEWERWSPLLEEVDLPLGRVLYESGVPLAHVYFPVDAIVSLLYVMENGASAEIAVVGNEGLVGVSLFMGGETTPSRAVVQSAGRGFRLEAQAMKAEFNRAGPVLHLLLRYTQALITQMAQTAVCNRHHSLDQQLCRWLLLSLDRLPGSELRMTQELIANMLGVRREGVTEAALKLQAAGLIRYARGNIAVLDRPGLERRTCECYAVVKKEYDRLLPVTLAT</sequence>
<dbReference type="InterPro" id="IPR000595">
    <property type="entry name" value="cNMP-bd_dom"/>
</dbReference>
<dbReference type="InterPro" id="IPR012318">
    <property type="entry name" value="HTH_CRP"/>
</dbReference>
<comment type="caution">
    <text evidence="5">The sequence shown here is derived from an EMBL/GenBank/DDBJ whole genome shotgun (WGS) entry which is preliminary data.</text>
</comment>
<dbReference type="PANTHER" id="PTHR24567">
    <property type="entry name" value="CRP FAMILY TRANSCRIPTIONAL REGULATORY PROTEIN"/>
    <property type="match status" value="1"/>
</dbReference>
<dbReference type="InterPro" id="IPR050397">
    <property type="entry name" value="Env_Response_Regulators"/>
</dbReference>
<dbReference type="EMBL" id="JADDIV010000001">
    <property type="protein sequence ID" value="MBE7366665.1"/>
    <property type="molecule type" value="Genomic_DNA"/>
</dbReference>
<feature type="domain" description="HTH crp-type" evidence="4">
    <location>
        <begin position="146"/>
        <end position="212"/>
    </location>
</feature>
<dbReference type="RefSeq" id="WP_193675272.1">
    <property type="nucleotide sequence ID" value="NZ_JADDIV010000001.1"/>
</dbReference>
<proteinExistence type="predicted"/>
<protein>
    <submittedName>
        <fullName evidence="5">Crp/Fnr family transcriptional regulator</fullName>
    </submittedName>
</protein>
<name>A0ABR9RZJ1_9BURK</name>
<evidence type="ECO:0000313" key="6">
    <source>
        <dbReference type="Proteomes" id="UP000806285"/>
    </source>
</evidence>
<dbReference type="PANTHER" id="PTHR24567:SF74">
    <property type="entry name" value="HTH-TYPE TRANSCRIPTIONAL REGULATOR ARCR"/>
    <property type="match status" value="1"/>
</dbReference>
<dbReference type="Pfam" id="PF13545">
    <property type="entry name" value="HTH_Crp_2"/>
    <property type="match status" value="1"/>
</dbReference>
<keyword evidence="6" id="KW-1185">Reference proteome</keyword>
<evidence type="ECO:0000259" key="4">
    <source>
        <dbReference type="PROSITE" id="PS51063"/>
    </source>
</evidence>
<dbReference type="SUPFAM" id="SSF51206">
    <property type="entry name" value="cAMP-binding domain-like"/>
    <property type="match status" value="1"/>
</dbReference>
<dbReference type="Pfam" id="PF00027">
    <property type="entry name" value="cNMP_binding"/>
    <property type="match status" value="1"/>
</dbReference>
<dbReference type="SUPFAM" id="SSF46785">
    <property type="entry name" value="Winged helix' DNA-binding domain"/>
    <property type="match status" value="1"/>
</dbReference>
<evidence type="ECO:0000256" key="1">
    <source>
        <dbReference type="ARBA" id="ARBA00023015"/>
    </source>
</evidence>
<keyword evidence="3" id="KW-0804">Transcription</keyword>
<evidence type="ECO:0000256" key="3">
    <source>
        <dbReference type="ARBA" id="ARBA00023163"/>
    </source>
</evidence>
<keyword evidence="1" id="KW-0805">Transcription regulation</keyword>
<dbReference type="Proteomes" id="UP000806285">
    <property type="component" value="Unassembled WGS sequence"/>
</dbReference>
<dbReference type="SMART" id="SM00100">
    <property type="entry name" value="cNMP"/>
    <property type="match status" value="1"/>
</dbReference>
<gene>
    <name evidence="5" type="ORF">IM787_03700</name>
</gene>
<accession>A0ABR9RZJ1</accession>
<keyword evidence="2" id="KW-0238">DNA-binding</keyword>
<dbReference type="InterPro" id="IPR018490">
    <property type="entry name" value="cNMP-bd_dom_sf"/>
</dbReference>
<reference evidence="5 6" key="1">
    <citation type="submission" date="2020-10" db="EMBL/GenBank/DDBJ databases">
        <title>Ramlibacter sp. HM2 16S ribosomal RNA gene Genome sequencing and assembly.</title>
        <authorList>
            <person name="Kang M."/>
        </authorList>
    </citation>
    <scope>NUCLEOTIDE SEQUENCE [LARGE SCALE GENOMIC DNA]</scope>
    <source>
        <strain evidence="5 6">HM2</strain>
    </source>
</reference>
<organism evidence="5 6">
    <name type="scientific">Ramlibacter pallidus</name>
    <dbReference type="NCBI Taxonomy" id="2780087"/>
    <lineage>
        <taxon>Bacteria</taxon>
        <taxon>Pseudomonadati</taxon>
        <taxon>Pseudomonadota</taxon>
        <taxon>Betaproteobacteria</taxon>
        <taxon>Burkholderiales</taxon>
        <taxon>Comamonadaceae</taxon>
        <taxon>Ramlibacter</taxon>
    </lineage>
</organism>
<dbReference type="Gene3D" id="2.60.120.10">
    <property type="entry name" value="Jelly Rolls"/>
    <property type="match status" value="1"/>
</dbReference>
<evidence type="ECO:0000256" key="2">
    <source>
        <dbReference type="ARBA" id="ARBA00023125"/>
    </source>
</evidence>
<dbReference type="SMART" id="SM00419">
    <property type="entry name" value="HTH_CRP"/>
    <property type="match status" value="1"/>
</dbReference>
<dbReference type="InterPro" id="IPR014710">
    <property type="entry name" value="RmlC-like_jellyroll"/>
</dbReference>
<dbReference type="InterPro" id="IPR036390">
    <property type="entry name" value="WH_DNA-bd_sf"/>
</dbReference>